<evidence type="ECO:0000313" key="3">
    <source>
        <dbReference type="EMBL" id="KAJ8990509.1"/>
    </source>
</evidence>
<evidence type="ECO:0000259" key="2">
    <source>
        <dbReference type="Pfam" id="PF12697"/>
    </source>
</evidence>
<dbReference type="Pfam" id="PF12697">
    <property type="entry name" value="Abhydrolase_6"/>
    <property type="match status" value="1"/>
</dbReference>
<gene>
    <name evidence="3" type="ORF">HRR80_005291</name>
</gene>
<feature type="compositionally biased region" description="Low complexity" evidence="1">
    <location>
        <begin position="965"/>
        <end position="975"/>
    </location>
</feature>
<organism evidence="3 4">
    <name type="scientific">Exophiala dermatitidis</name>
    <name type="common">Black yeast-like fungus</name>
    <name type="synonym">Wangiella dermatitidis</name>
    <dbReference type="NCBI Taxonomy" id="5970"/>
    <lineage>
        <taxon>Eukaryota</taxon>
        <taxon>Fungi</taxon>
        <taxon>Dikarya</taxon>
        <taxon>Ascomycota</taxon>
        <taxon>Pezizomycotina</taxon>
        <taxon>Eurotiomycetes</taxon>
        <taxon>Chaetothyriomycetidae</taxon>
        <taxon>Chaetothyriales</taxon>
        <taxon>Herpotrichiellaceae</taxon>
        <taxon>Exophiala</taxon>
    </lineage>
</organism>
<dbReference type="Proteomes" id="UP001161757">
    <property type="component" value="Unassembled WGS sequence"/>
</dbReference>
<comment type="caution">
    <text evidence="3">The sequence shown here is derived from an EMBL/GenBank/DDBJ whole genome shotgun (WGS) entry which is preliminary data.</text>
</comment>
<feature type="region of interest" description="Disordered" evidence="1">
    <location>
        <begin position="1259"/>
        <end position="1292"/>
    </location>
</feature>
<dbReference type="SUPFAM" id="SSF53474">
    <property type="entry name" value="alpha/beta-Hydrolases"/>
    <property type="match status" value="1"/>
</dbReference>
<dbReference type="Gene3D" id="3.40.50.1820">
    <property type="entry name" value="alpha/beta hydrolase"/>
    <property type="match status" value="1"/>
</dbReference>
<feature type="compositionally biased region" description="Polar residues" evidence="1">
    <location>
        <begin position="1016"/>
        <end position="1033"/>
    </location>
</feature>
<dbReference type="PANTHER" id="PTHR48187:SF2">
    <property type="entry name" value="LD21810P"/>
    <property type="match status" value="1"/>
</dbReference>
<dbReference type="Gene3D" id="3.40.50.300">
    <property type="entry name" value="P-loop containing nucleotide triphosphate hydrolases"/>
    <property type="match status" value="1"/>
</dbReference>
<feature type="region of interest" description="Disordered" evidence="1">
    <location>
        <begin position="1193"/>
        <end position="1228"/>
    </location>
</feature>
<evidence type="ECO:0000313" key="4">
    <source>
        <dbReference type="Proteomes" id="UP001161757"/>
    </source>
</evidence>
<feature type="compositionally biased region" description="Polar residues" evidence="1">
    <location>
        <begin position="1195"/>
        <end position="1212"/>
    </location>
</feature>
<accession>A0AAN6IT70</accession>
<dbReference type="InterPro" id="IPR000073">
    <property type="entry name" value="AB_hydrolase_1"/>
</dbReference>
<feature type="region of interest" description="Disordered" evidence="1">
    <location>
        <begin position="930"/>
        <end position="1101"/>
    </location>
</feature>
<sequence>MSTAGKQVVQYGLTELYAAEEPLVDIVFVHGLNGHPRDTWSTSKPEVFWPADLLPAALRDQRPRILTYGYDATVAAFTDGVSKDKIHDHAEHLASRLVANRALKKAQERPIIFVCHSLGGLVVKRCLIYCQSVRHHQHTERLRSIYVSTYGILFLGTPHNGSNLAKWGSLLQKICAVAFPKKFLDSSPQLVHALQANNETLQNINRLFIEVIGRFHVSFFYESKPTDLKGTREFVVEEDSAAPLIQGVERMGIEKDHSHMCKFEDESSPGYDVVAATIQRYASDAPALIESRWVEEKQIADLQRQAAARELLGDSIFQMSAGASGAVTPTGVSQGDTKSISINESTGSIRVTEQPLSSSSGLLLVAPVGFRPNSVFYGFETEFEQLGQKLRNDKRRALGTCAALLWGPPGCGKTQIAREYLWRHRNDYPAGSFWVDCKTRESRSKSFWEIGQAVAILGVDQPRDPAWDESSKFVDAVRRWFESREGWLIVFDGVAADDDDEIQAFVPFIPDRSGNNIIYTSVDQTLAKRQRLLNPAGIKVSPLSQKEACDLLFKSLGIKEPSALQARKAAEVVNHYECLPLAIHAAAHALVARGVSLEKFKPGTSVHRLAEPFLEILSALRDHAHPEAVNLVTLLSFFAHTVPVALIRFGQHALLEAGMETRSVERVGSMKKEMDNTIAVLRRYGLVERTLLEYAVPSPNRSHSPEENRSQRSVTASSIERPTTELEQHPTDDFNAMLESHITNQSEQSSMESVTYSIDILRIHSVVQEVVRDELKLRCSDQPEHYWWWLTVATNLLCQSYAVADAKIKNSKGRGLVRDYRDYETQATRIWSHFPKSASDAPPFLRKARHMLHETIRSIRKEIQNESPSQSFDSLKHRVQASIFERASSTSSDSPDGESGMTRTSTWTLEQMDSHTESPTQIHRVMEFDDSASEGSWTERWSDAGGGSSGALNASGYHSRRPSDAATQEAATTEASFIQPRRSSILQAIFQGRSMPSTKHKDLGEWKPMPAPPTLSHGQAQVRSRTSSFTSGSDEFASRPRSTGSEASASLAAVHRASPPPARGGRIKTPSRPQSMDRTSPDGERQPLALRSPNQRMSPLATEFEPGVILPAFETTETPRKHTRHVSSSPRLVQAALNNQTARTMATALPIEENISITRRISVADPSVLAQSLPVSPHAIVEERLQPSRIIPLGYTSQPMSRDTSRESNASLATAPPAVPGSASLSTSPQIREPYLYSRPGPASIDLVAANAWEQGIRVEDAEEPANSSLEFDGEDGFGPPQPRFRSGDNTI</sequence>
<dbReference type="PANTHER" id="PTHR48187">
    <property type="entry name" value="LD21810P"/>
    <property type="match status" value="1"/>
</dbReference>
<evidence type="ECO:0000256" key="1">
    <source>
        <dbReference type="SAM" id="MobiDB-lite"/>
    </source>
</evidence>
<feature type="region of interest" description="Disordered" evidence="1">
    <location>
        <begin position="697"/>
        <end position="729"/>
    </location>
</feature>
<feature type="compositionally biased region" description="Polar residues" evidence="1">
    <location>
        <begin position="711"/>
        <end position="721"/>
    </location>
</feature>
<protein>
    <recommendedName>
        <fullName evidence="2">AB hydrolase-1 domain-containing protein</fullName>
    </recommendedName>
</protein>
<proteinExistence type="predicted"/>
<reference evidence="3" key="1">
    <citation type="submission" date="2023-01" db="EMBL/GenBank/DDBJ databases">
        <title>Exophiala dermititidis isolated from Cystic Fibrosis Patient.</title>
        <authorList>
            <person name="Kurbessoian T."/>
            <person name="Crocker A."/>
            <person name="Murante D."/>
            <person name="Hogan D.A."/>
            <person name="Stajich J.E."/>
        </authorList>
    </citation>
    <scope>NUCLEOTIDE SEQUENCE</scope>
    <source>
        <strain evidence="3">Ex8</strain>
    </source>
</reference>
<dbReference type="SUPFAM" id="SSF52540">
    <property type="entry name" value="P-loop containing nucleoside triphosphate hydrolases"/>
    <property type="match status" value="1"/>
</dbReference>
<feature type="domain" description="AB hydrolase-1" evidence="2">
    <location>
        <begin position="26"/>
        <end position="155"/>
    </location>
</feature>
<dbReference type="EMBL" id="JAJGCB010000010">
    <property type="protein sequence ID" value="KAJ8990509.1"/>
    <property type="molecule type" value="Genomic_DNA"/>
</dbReference>
<dbReference type="InterPro" id="IPR027417">
    <property type="entry name" value="P-loop_NTPase"/>
</dbReference>
<dbReference type="InterPro" id="IPR029058">
    <property type="entry name" value="AB_hydrolase_fold"/>
</dbReference>
<dbReference type="GO" id="GO:0043531">
    <property type="term" value="F:ADP binding"/>
    <property type="evidence" value="ECO:0007669"/>
    <property type="project" value="InterPro"/>
</dbReference>
<name>A0AAN6IT70_EXODE</name>